<keyword evidence="5" id="KW-0046">Antibiotic resistance</keyword>
<dbReference type="GO" id="GO:0046677">
    <property type="term" value="P:response to antibiotic"/>
    <property type="evidence" value="ECO:0007669"/>
    <property type="project" value="UniProtKB-KW"/>
</dbReference>
<feature type="transmembrane region" description="Helical" evidence="6">
    <location>
        <begin position="112"/>
        <end position="137"/>
    </location>
</feature>
<evidence type="ECO:0000313" key="9">
    <source>
        <dbReference type="Proteomes" id="UP000198683"/>
    </source>
</evidence>
<feature type="transmembrane region" description="Helical" evidence="6">
    <location>
        <begin position="37"/>
        <end position="56"/>
    </location>
</feature>
<sequence length="263" mass="27503">MTFTQPAVRRGPSAALSQGLVLAWRSLIPLRNSPGQLVGLLVQPVFMIVVFVYLFGGATGDRADVVAYMVPGVLVQVSLIATIGTGMNLATDIGNGVFDRFRTLPIARSAPLTGRILADLAALLITIVTSLVVGYAVGFRVTTGPLGVLGAIGLVLLMALALSWGSAWLGLVAKTVSSMQGMATAVLLPLTFGSSAFVPATGMPGWLVWWMGVNPVSHLASALRGLLGGGLRVADVWITHGWTAALMALFVPLAVRAYARRVR</sequence>
<comment type="subcellular location">
    <subcellularLocation>
        <location evidence="6">Cell membrane</location>
        <topology evidence="6">Multi-pass membrane protein</topology>
    </subcellularLocation>
    <subcellularLocation>
        <location evidence="1">Membrane</location>
        <topology evidence="1">Multi-pass membrane protein</topology>
    </subcellularLocation>
</comment>
<evidence type="ECO:0000313" key="8">
    <source>
        <dbReference type="EMBL" id="SDL65101.1"/>
    </source>
</evidence>
<dbReference type="OrthoDB" id="8988363at2"/>
<dbReference type="Proteomes" id="UP000198683">
    <property type="component" value="Unassembled WGS sequence"/>
</dbReference>
<keyword evidence="3 6" id="KW-1133">Transmembrane helix</keyword>
<protein>
    <recommendedName>
        <fullName evidence="6">Transport permease protein</fullName>
    </recommendedName>
</protein>
<gene>
    <name evidence="8" type="ORF">SAMN05421874_12612</name>
</gene>
<feature type="transmembrane region" description="Helical" evidence="6">
    <location>
        <begin position="237"/>
        <end position="259"/>
    </location>
</feature>
<dbReference type="InterPro" id="IPR000412">
    <property type="entry name" value="ABC_2_transport"/>
</dbReference>
<reference evidence="8 9" key="1">
    <citation type="submission" date="2016-10" db="EMBL/GenBank/DDBJ databases">
        <authorList>
            <person name="de Groot N.N."/>
        </authorList>
    </citation>
    <scope>NUCLEOTIDE SEQUENCE [LARGE SCALE GENOMIC DNA]</scope>
    <source>
        <strain evidence="8 9">CGMCC 4.5681</strain>
    </source>
</reference>
<evidence type="ECO:0000256" key="1">
    <source>
        <dbReference type="ARBA" id="ARBA00004141"/>
    </source>
</evidence>
<evidence type="ECO:0000256" key="6">
    <source>
        <dbReference type="RuleBase" id="RU361157"/>
    </source>
</evidence>
<proteinExistence type="inferred from homology"/>
<dbReference type="AlphaFoldDB" id="A0A1G9LTP1"/>
<dbReference type="GO" id="GO:0043190">
    <property type="term" value="C:ATP-binding cassette (ABC) transporter complex"/>
    <property type="evidence" value="ECO:0007669"/>
    <property type="project" value="InterPro"/>
</dbReference>
<dbReference type="PROSITE" id="PS51012">
    <property type="entry name" value="ABC_TM2"/>
    <property type="match status" value="1"/>
</dbReference>
<keyword evidence="4 6" id="KW-0472">Membrane</keyword>
<evidence type="ECO:0000256" key="5">
    <source>
        <dbReference type="ARBA" id="ARBA00023251"/>
    </source>
</evidence>
<dbReference type="PANTHER" id="PTHR43229">
    <property type="entry name" value="NODULATION PROTEIN J"/>
    <property type="match status" value="1"/>
</dbReference>
<dbReference type="RefSeq" id="WP_090771647.1">
    <property type="nucleotide sequence ID" value="NZ_FNFB01000026.1"/>
</dbReference>
<dbReference type="PIRSF" id="PIRSF006648">
    <property type="entry name" value="DrrB"/>
    <property type="match status" value="1"/>
</dbReference>
<dbReference type="InterPro" id="IPR047817">
    <property type="entry name" value="ABC2_TM_bact-type"/>
</dbReference>
<dbReference type="EMBL" id="FNFB01000026">
    <property type="protein sequence ID" value="SDL65101.1"/>
    <property type="molecule type" value="Genomic_DNA"/>
</dbReference>
<evidence type="ECO:0000259" key="7">
    <source>
        <dbReference type="PROSITE" id="PS51012"/>
    </source>
</evidence>
<dbReference type="InterPro" id="IPR013525">
    <property type="entry name" value="ABC2_TM"/>
</dbReference>
<evidence type="ECO:0000256" key="2">
    <source>
        <dbReference type="ARBA" id="ARBA00022692"/>
    </source>
</evidence>
<organism evidence="8 9">
    <name type="scientific">Nonomuraea maritima</name>
    <dbReference type="NCBI Taxonomy" id="683260"/>
    <lineage>
        <taxon>Bacteria</taxon>
        <taxon>Bacillati</taxon>
        <taxon>Actinomycetota</taxon>
        <taxon>Actinomycetes</taxon>
        <taxon>Streptosporangiales</taxon>
        <taxon>Streptosporangiaceae</taxon>
        <taxon>Nonomuraea</taxon>
    </lineage>
</organism>
<accession>A0A1G9LTP1</accession>
<keyword evidence="6" id="KW-1003">Cell membrane</keyword>
<keyword evidence="9" id="KW-1185">Reference proteome</keyword>
<feature type="domain" description="ABC transmembrane type-2" evidence="7">
    <location>
        <begin position="35"/>
        <end position="261"/>
    </location>
</feature>
<keyword evidence="2 6" id="KW-0812">Transmembrane</keyword>
<evidence type="ECO:0000256" key="3">
    <source>
        <dbReference type="ARBA" id="ARBA00022989"/>
    </source>
</evidence>
<feature type="transmembrane region" description="Helical" evidence="6">
    <location>
        <begin position="68"/>
        <end position="91"/>
    </location>
</feature>
<dbReference type="STRING" id="683260.SAMN05421874_12612"/>
<name>A0A1G9LTP1_9ACTN</name>
<feature type="transmembrane region" description="Helical" evidence="6">
    <location>
        <begin position="185"/>
        <end position="209"/>
    </location>
</feature>
<dbReference type="PANTHER" id="PTHR43229:SF2">
    <property type="entry name" value="NODULATION PROTEIN J"/>
    <property type="match status" value="1"/>
</dbReference>
<evidence type="ECO:0000256" key="4">
    <source>
        <dbReference type="ARBA" id="ARBA00023136"/>
    </source>
</evidence>
<dbReference type="Pfam" id="PF01061">
    <property type="entry name" value="ABC2_membrane"/>
    <property type="match status" value="1"/>
</dbReference>
<dbReference type="GO" id="GO:0140359">
    <property type="term" value="F:ABC-type transporter activity"/>
    <property type="evidence" value="ECO:0007669"/>
    <property type="project" value="InterPro"/>
</dbReference>
<dbReference type="InterPro" id="IPR051784">
    <property type="entry name" value="Nod_factor_ABC_transporter"/>
</dbReference>
<comment type="similarity">
    <text evidence="6">Belongs to the ABC-2 integral membrane protein family.</text>
</comment>
<keyword evidence="6" id="KW-0813">Transport</keyword>
<feature type="transmembrane region" description="Helical" evidence="6">
    <location>
        <begin position="149"/>
        <end position="173"/>
    </location>
</feature>